<evidence type="ECO:0000313" key="2">
    <source>
        <dbReference type="EMBL" id="GBC10780.1"/>
    </source>
</evidence>
<sequence>MKILRDNEVHYPLGGGFYVFKEKYVEYILNHNPKSDIKISIGAQPNGSPHFGTITTFSLAFSLAQQLKNKGKNVTILLELVDTAVSEDHDVNNIRYQKSRSYTKEIDKYIEHYKELLNKLRSYSGISFEIRRQSDFNSHRKISQVIGKIIKEREKIGSLLFPESKIIALRVACPQCGLADKHGKKMSMLKIIQLTLSAPIMVGIQLILITSHKN</sequence>
<gene>
    <name evidence="3" type="ORF">RCL2_000606600</name>
    <name evidence="2" type="ORF">RclHR1_00990013</name>
</gene>
<evidence type="ECO:0000256" key="1">
    <source>
        <dbReference type="SAM" id="Phobius"/>
    </source>
</evidence>
<keyword evidence="1" id="KW-1133">Transmembrane helix</keyword>
<evidence type="ECO:0000313" key="3">
    <source>
        <dbReference type="EMBL" id="GES78756.1"/>
    </source>
</evidence>
<organism evidence="2 4">
    <name type="scientific">Rhizophagus clarus</name>
    <dbReference type="NCBI Taxonomy" id="94130"/>
    <lineage>
        <taxon>Eukaryota</taxon>
        <taxon>Fungi</taxon>
        <taxon>Fungi incertae sedis</taxon>
        <taxon>Mucoromycota</taxon>
        <taxon>Glomeromycotina</taxon>
        <taxon>Glomeromycetes</taxon>
        <taxon>Glomerales</taxon>
        <taxon>Glomeraceae</taxon>
        <taxon>Rhizophagus</taxon>
    </lineage>
</organism>
<dbReference type="EMBL" id="BLAL01000040">
    <property type="protein sequence ID" value="GES78756.1"/>
    <property type="molecule type" value="Genomic_DNA"/>
</dbReference>
<dbReference type="Gene3D" id="3.40.50.620">
    <property type="entry name" value="HUPs"/>
    <property type="match status" value="1"/>
</dbReference>
<keyword evidence="4" id="KW-1185">Reference proteome</keyword>
<evidence type="ECO:0000313" key="4">
    <source>
        <dbReference type="Proteomes" id="UP000247702"/>
    </source>
</evidence>
<reference evidence="3" key="2">
    <citation type="submission" date="2019-10" db="EMBL/GenBank/DDBJ databases">
        <title>Conservation and host-specific expression of non-tandemly repeated heterogenous ribosome RNA gene in arbuscular mycorrhizal fungi.</title>
        <authorList>
            <person name="Maeda T."/>
            <person name="Kobayashi Y."/>
            <person name="Nakagawa T."/>
            <person name="Ezawa T."/>
            <person name="Yamaguchi K."/>
            <person name="Bino T."/>
            <person name="Nishimoto Y."/>
            <person name="Shigenobu S."/>
            <person name="Kawaguchi M."/>
        </authorList>
    </citation>
    <scope>NUCLEOTIDE SEQUENCE</scope>
    <source>
        <strain evidence="3">HR1</strain>
    </source>
</reference>
<dbReference type="AlphaFoldDB" id="A0A2Z6SIJ9"/>
<proteinExistence type="predicted"/>
<feature type="transmembrane region" description="Helical" evidence="1">
    <location>
        <begin position="191"/>
        <end position="209"/>
    </location>
</feature>
<keyword evidence="1" id="KW-0472">Membrane</keyword>
<name>A0A2Z6SIJ9_9GLOM</name>
<reference evidence="2 4" key="1">
    <citation type="submission" date="2017-11" db="EMBL/GenBank/DDBJ databases">
        <title>The genome of Rhizophagus clarus HR1 reveals common genetic basis of auxotrophy among arbuscular mycorrhizal fungi.</title>
        <authorList>
            <person name="Kobayashi Y."/>
        </authorList>
    </citation>
    <scope>NUCLEOTIDE SEQUENCE [LARGE SCALE GENOMIC DNA]</scope>
    <source>
        <strain evidence="2 4">HR1</strain>
    </source>
</reference>
<comment type="caution">
    <text evidence="2">The sequence shown here is derived from an EMBL/GenBank/DDBJ whole genome shotgun (WGS) entry which is preliminary data.</text>
</comment>
<dbReference type="SUPFAM" id="SSF52374">
    <property type="entry name" value="Nucleotidylyl transferase"/>
    <property type="match status" value="1"/>
</dbReference>
<accession>A0A2Z6SIJ9</accession>
<dbReference type="EMBL" id="BEXD01004414">
    <property type="protein sequence ID" value="GBC10780.1"/>
    <property type="molecule type" value="Genomic_DNA"/>
</dbReference>
<dbReference type="InterPro" id="IPR014729">
    <property type="entry name" value="Rossmann-like_a/b/a_fold"/>
</dbReference>
<keyword evidence="1" id="KW-0812">Transmembrane</keyword>
<dbReference type="Proteomes" id="UP000247702">
    <property type="component" value="Unassembled WGS sequence"/>
</dbReference>
<dbReference type="OrthoDB" id="2149705at2759"/>
<protein>
    <submittedName>
        <fullName evidence="2">Uncharacterized protein</fullName>
    </submittedName>
</protein>
<dbReference type="Proteomes" id="UP000615446">
    <property type="component" value="Unassembled WGS sequence"/>
</dbReference>